<gene>
    <name evidence="1" type="primary">pol_2169</name>
    <name evidence="1" type="ORF">NPIL_250221</name>
</gene>
<comment type="caution">
    <text evidence="1">The sequence shown here is derived from an EMBL/GenBank/DDBJ whole genome shotgun (WGS) entry which is preliminary data.</text>
</comment>
<keyword evidence="2" id="KW-1185">Reference proteome</keyword>
<dbReference type="InterPro" id="IPR036397">
    <property type="entry name" value="RNaseH_sf"/>
</dbReference>
<dbReference type="Gene3D" id="3.30.420.10">
    <property type="entry name" value="Ribonuclease H-like superfamily/Ribonuclease H"/>
    <property type="match status" value="1"/>
</dbReference>
<name>A0A8X6TJA0_NEPPI</name>
<dbReference type="Proteomes" id="UP000887013">
    <property type="component" value="Unassembled WGS sequence"/>
</dbReference>
<sequence length="138" mass="15940">MEVRDVIIYTDHKNLIYAFKKRHDNNSPRQIRHLDYISQFTTYIYFISGGADQARTISYHPKSNSSVKRFHSQLKSALVSHLPDSWLDALRLVLFSILAFYKDEMAVSSAELVYGTTLKLPGELFFSSYVNTRAPVFL</sequence>
<dbReference type="SUPFAM" id="SSF53098">
    <property type="entry name" value="Ribonuclease H-like"/>
    <property type="match status" value="1"/>
</dbReference>
<evidence type="ECO:0000313" key="1">
    <source>
        <dbReference type="EMBL" id="GFT15607.1"/>
    </source>
</evidence>
<protein>
    <submittedName>
        <fullName evidence="1">Retrovirus-related Pol polyprotein from transposon opus</fullName>
    </submittedName>
</protein>
<dbReference type="OrthoDB" id="10047206at2759"/>
<dbReference type="InterPro" id="IPR012337">
    <property type="entry name" value="RNaseH-like_sf"/>
</dbReference>
<dbReference type="EMBL" id="BMAW01009785">
    <property type="protein sequence ID" value="GFT15607.1"/>
    <property type="molecule type" value="Genomic_DNA"/>
</dbReference>
<proteinExistence type="predicted"/>
<dbReference type="GO" id="GO:0003676">
    <property type="term" value="F:nucleic acid binding"/>
    <property type="evidence" value="ECO:0007669"/>
    <property type="project" value="InterPro"/>
</dbReference>
<organism evidence="1 2">
    <name type="scientific">Nephila pilipes</name>
    <name type="common">Giant wood spider</name>
    <name type="synonym">Nephila maculata</name>
    <dbReference type="NCBI Taxonomy" id="299642"/>
    <lineage>
        <taxon>Eukaryota</taxon>
        <taxon>Metazoa</taxon>
        <taxon>Ecdysozoa</taxon>
        <taxon>Arthropoda</taxon>
        <taxon>Chelicerata</taxon>
        <taxon>Arachnida</taxon>
        <taxon>Araneae</taxon>
        <taxon>Araneomorphae</taxon>
        <taxon>Entelegynae</taxon>
        <taxon>Araneoidea</taxon>
        <taxon>Nephilidae</taxon>
        <taxon>Nephila</taxon>
    </lineage>
</organism>
<dbReference type="PANTHER" id="PTHR38681">
    <property type="entry name" value="RETROVIRUS-RELATED POL POLYPROTEIN FROM TRANSPOSON 412-LIKE PROTEIN-RELATED"/>
    <property type="match status" value="1"/>
</dbReference>
<evidence type="ECO:0000313" key="2">
    <source>
        <dbReference type="Proteomes" id="UP000887013"/>
    </source>
</evidence>
<accession>A0A8X6TJA0</accession>
<reference evidence="1" key="1">
    <citation type="submission" date="2020-08" db="EMBL/GenBank/DDBJ databases">
        <title>Multicomponent nature underlies the extraordinary mechanical properties of spider dragline silk.</title>
        <authorList>
            <person name="Kono N."/>
            <person name="Nakamura H."/>
            <person name="Mori M."/>
            <person name="Yoshida Y."/>
            <person name="Ohtoshi R."/>
            <person name="Malay A.D."/>
            <person name="Moran D.A.P."/>
            <person name="Tomita M."/>
            <person name="Numata K."/>
            <person name="Arakawa K."/>
        </authorList>
    </citation>
    <scope>NUCLEOTIDE SEQUENCE</scope>
</reference>
<dbReference type="AlphaFoldDB" id="A0A8X6TJA0"/>
<dbReference type="PANTHER" id="PTHR38681:SF1">
    <property type="entry name" value="RETROVIRUS-RELATED POL POLYPROTEIN FROM TRANSPOSON 412-LIKE PROTEIN"/>
    <property type="match status" value="1"/>
</dbReference>